<evidence type="ECO:0008006" key="5">
    <source>
        <dbReference type="Google" id="ProtNLM"/>
    </source>
</evidence>
<feature type="signal peptide" evidence="2">
    <location>
        <begin position="1"/>
        <end position="25"/>
    </location>
</feature>
<evidence type="ECO:0000313" key="4">
    <source>
        <dbReference type="Proteomes" id="UP001162031"/>
    </source>
</evidence>
<dbReference type="EMBL" id="CANTFL010001085">
    <property type="protein sequence ID" value="CAI5731273.1"/>
    <property type="molecule type" value="Genomic_DNA"/>
</dbReference>
<comment type="caution">
    <text evidence="3">The sequence shown here is derived from an EMBL/GenBank/DDBJ whole genome shotgun (WGS) entry which is preliminary data.</text>
</comment>
<keyword evidence="2" id="KW-0732">Signal</keyword>
<feature type="chain" id="PRO_5043920054" description="RxLR effector candidate protein" evidence="2">
    <location>
        <begin position="26"/>
        <end position="222"/>
    </location>
</feature>
<keyword evidence="4" id="KW-1185">Reference proteome</keyword>
<evidence type="ECO:0000256" key="2">
    <source>
        <dbReference type="SAM" id="SignalP"/>
    </source>
</evidence>
<sequence length="222" mass="25081">MKVSLSTGFVSSALLVCAAFTLVFGSLDPDTRGVLEDQGHATRRLSSSSTPTASHSDEQRGLFTSKTTKLANLLGSRDDAATAFHVLKLDQMLPVTESGVLHEELAAKFMSSPELQVWYQHVTEIEEKNKRFAAFNFLREALGGEAFARMIQLKSKERFDWWSASLRLARDLEKTQFDNWFTKEHVSHNAVEQPEKTVAAIAKRYAQYVRDHRSKEGRYLPE</sequence>
<evidence type="ECO:0000313" key="3">
    <source>
        <dbReference type="EMBL" id="CAI5731273.1"/>
    </source>
</evidence>
<organism evidence="3 4">
    <name type="scientific">Hyaloperonospora brassicae</name>
    <name type="common">Brassica downy mildew</name>
    <name type="synonym">Peronospora brassicae</name>
    <dbReference type="NCBI Taxonomy" id="162125"/>
    <lineage>
        <taxon>Eukaryota</taxon>
        <taxon>Sar</taxon>
        <taxon>Stramenopiles</taxon>
        <taxon>Oomycota</taxon>
        <taxon>Peronosporomycetes</taxon>
        <taxon>Peronosporales</taxon>
        <taxon>Peronosporaceae</taxon>
        <taxon>Hyaloperonospora</taxon>
    </lineage>
</organism>
<reference evidence="3" key="1">
    <citation type="submission" date="2022-12" db="EMBL/GenBank/DDBJ databases">
        <authorList>
            <person name="Webb A."/>
        </authorList>
    </citation>
    <scope>NUCLEOTIDE SEQUENCE</scope>
    <source>
        <strain evidence="3">Hp1</strain>
    </source>
</reference>
<dbReference type="AlphaFoldDB" id="A0AAV0U5I4"/>
<accession>A0AAV0U5I4</accession>
<dbReference type="Proteomes" id="UP001162031">
    <property type="component" value="Unassembled WGS sequence"/>
</dbReference>
<feature type="region of interest" description="Disordered" evidence="1">
    <location>
        <begin position="41"/>
        <end position="61"/>
    </location>
</feature>
<name>A0AAV0U5I4_HYABA</name>
<protein>
    <recommendedName>
        <fullName evidence="5">RxLR effector candidate protein</fullName>
    </recommendedName>
</protein>
<proteinExistence type="predicted"/>
<evidence type="ECO:0000256" key="1">
    <source>
        <dbReference type="SAM" id="MobiDB-lite"/>
    </source>
</evidence>
<gene>
    <name evidence="3" type="ORF">HBR001_LOCUS5131</name>
</gene>